<proteinExistence type="predicted"/>
<dbReference type="EMBL" id="MKIR01000004">
    <property type="protein sequence ID" value="OFI49904.1"/>
    <property type="molecule type" value="Genomic_DNA"/>
</dbReference>
<keyword evidence="2" id="KW-1282">Carboxysome</keyword>
<dbReference type="SUPFAM" id="SSF159133">
    <property type="entry name" value="EutN/CcmL-like"/>
    <property type="match status" value="1"/>
</dbReference>
<protein>
    <submittedName>
        <fullName evidence="4">Ethanolamine utilization protein EutN</fullName>
    </submittedName>
</protein>
<evidence type="ECO:0000256" key="1">
    <source>
        <dbReference type="ARBA" id="ARBA00023587"/>
    </source>
</evidence>
<dbReference type="Proteomes" id="UP000178622">
    <property type="component" value="Unassembled WGS sequence"/>
</dbReference>
<name>A0A1E8GNR2_9LACT</name>
<dbReference type="PANTHER" id="PTHR36539:SF2">
    <property type="entry name" value="ETHANOLAMINE UTILIZATION PROTEIN"/>
    <property type="match status" value="1"/>
</dbReference>
<dbReference type="STRING" id="1859473.BG261_09675"/>
<dbReference type="RefSeq" id="WP_070791571.1">
    <property type="nucleotide sequence ID" value="NZ_MKIR01000004.1"/>
</dbReference>
<dbReference type="CDD" id="cd01614">
    <property type="entry name" value="EutN_CcmL"/>
    <property type="match status" value="1"/>
</dbReference>
<evidence type="ECO:0000256" key="2">
    <source>
        <dbReference type="ARBA" id="ARBA00023669"/>
    </source>
</evidence>
<dbReference type="PANTHER" id="PTHR36539">
    <property type="entry name" value="ETHANOLAMINE UTILIZATION PROTEIN EUTN"/>
    <property type="match status" value="1"/>
</dbReference>
<dbReference type="InterPro" id="IPR036677">
    <property type="entry name" value="EutN_CcmL_sf"/>
</dbReference>
<keyword evidence="5" id="KW-1185">Reference proteome</keyword>
<dbReference type="OrthoDB" id="196195at2"/>
<dbReference type="PROSITE" id="PS51932">
    <property type="entry name" value="BMV"/>
    <property type="match status" value="1"/>
</dbReference>
<dbReference type="Gene3D" id="2.40.50.220">
    <property type="entry name" value="EutN/Ccml"/>
    <property type="match status" value="1"/>
</dbReference>
<evidence type="ECO:0000313" key="4">
    <source>
        <dbReference type="EMBL" id="OFI49904.1"/>
    </source>
</evidence>
<reference evidence="5" key="1">
    <citation type="submission" date="2016-09" db="EMBL/GenBank/DDBJ databases">
        <title>Draft genome sequence of a novel species of the family Streptococcaceae isolated from flowers.</title>
        <authorList>
            <person name="Chuah L.-O."/>
            <person name="Yap K.-P."/>
            <person name="Thong K.L."/>
            <person name="Liong M.T."/>
            <person name="Ahmad R."/>
            <person name="Rusul G."/>
        </authorList>
    </citation>
    <scope>NUCLEOTIDE SEQUENCE [LARGE SCALE GENOMIC DNA]</scope>
    <source>
        <strain evidence="5">DF1</strain>
    </source>
</reference>
<keyword evidence="3" id="KW-1283">Bacterial microcompartment</keyword>
<gene>
    <name evidence="4" type="ORF">BG261_09675</name>
</gene>
<comment type="caution">
    <text evidence="4">The sequence shown here is derived from an EMBL/GenBank/DDBJ whole genome shotgun (WGS) entry which is preliminary data.</text>
</comment>
<dbReference type="Pfam" id="PF03319">
    <property type="entry name" value="EutN_CcmL"/>
    <property type="match status" value="1"/>
</dbReference>
<sequence length="89" mass="9351">MQIGLVKGSLWATRKAEHLSGLKFLIVEIKDPITKITSSVVAADIIGAGLDDNVLITTGSAARVALENPEIPIDATIIGIIDSVELNKS</sequence>
<dbReference type="AlphaFoldDB" id="A0A1E8GNR2"/>
<dbReference type="GO" id="GO:0031470">
    <property type="term" value="C:carboxysome"/>
    <property type="evidence" value="ECO:0007669"/>
    <property type="project" value="UniProtKB-SubCell"/>
</dbReference>
<dbReference type="InterPro" id="IPR004992">
    <property type="entry name" value="EutN_CcmL"/>
</dbReference>
<accession>A0A1E8GNR2</accession>
<evidence type="ECO:0000313" key="5">
    <source>
        <dbReference type="Proteomes" id="UP000178622"/>
    </source>
</evidence>
<organism evidence="4 5">
    <name type="scientific">Floricoccus tropicus</name>
    <dbReference type="NCBI Taxonomy" id="1859473"/>
    <lineage>
        <taxon>Bacteria</taxon>
        <taxon>Bacillati</taxon>
        <taxon>Bacillota</taxon>
        <taxon>Bacilli</taxon>
        <taxon>Lactobacillales</taxon>
        <taxon>Streptococcaceae</taxon>
        <taxon>Floricoccus</taxon>
    </lineage>
</organism>
<evidence type="ECO:0000256" key="3">
    <source>
        <dbReference type="ARBA" id="ARBA00024446"/>
    </source>
</evidence>
<comment type="subcellular location">
    <subcellularLocation>
        <location evidence="1">Carboxysome</location>
    </subcellularLocation>
</comment>